<dbReference type="CDD" id="cd00077">
    <property type="entry name" value="HDc"/>
    <property type="match status" value="1"/>
</dbReference>
<dbReference type="PANTHER" id="PTHR35795:SF1">
    <property type="entry name" value="BIS(5'-NUCLEOSYL)-TETRAPHOSPHATASE, SYMMETRICAL"/>
    <property type="match status" value="1"/>
</dbReference>
<dbReference type="EMBL" id="FQUY01000026">
    <property type="protein sequence ID" value="SHF47287.1"/>
    <property type="molecule type" value="Genomic_DNA"/>
</dbReference>
<evidence type="ECO:0000256" key="2">
    <source>
        <dbReference type="ARBA" id="ARBA00022723"/>
    </source>
</evidence>
<protein>
    <recommendedName>
        <fullName evidence="1">bis(5'-nucleosyl)-tetraphosphatase (symmetrical)</fullName>
        <ecNumber evidence="1">3.6.1.41</ecNumber>
    </recommendedName>
</protein>
<dbReference type="SUPFAM" id="SSF109604">
    <property type="entry name" value="HD-domain/PDEase-like"/>
    <property type="match status" value="1"/>
</dbReference>
<dbReference type="Proteomes" id="UP000184148">
    <property type="component" value="Unassembled WGS sequence"/>
</dbReference>
<dbReference type="InterPro" id="IPR006674">
    <property type="entry name" value="HD_domain"/>
</dbReference>
<name>A0A1M5BY74_9FIRM</name>
<dbReference type="PROSITE" id="PS51831">
    <property type="entry name" value="HD"/>
    <property type="match status" value="1"/>
</dbReference>
<evidence type="ECO:0000259" key="7">
    <source>
        <dbReference type="PROSITE" id="PS51831"/>
    </source>
</evidence>
<dbReference type="PANTHER" id="PTHR35795">
    <property type="entry name" value="SLR1885 PROTEIN"/>
    <property type="match status" value="1"/>
</dbReference>
<evidence type="ECO:0000256" key="1">
    <source>
        <dbReference type="ARBA" id="ARBA00012506"/>
    </source>
</evidence>
<keyword evidence="2" id="KW-0479">Metal-binding</keyword>
<gene>
    <name evidence="8" type="ORF">SAMN02745133_02733</name>
</gene>
<dbReference type="GO" id="GO:0046872">
    <property type="term" value="F:metal ion binding"/>
    <property type="evidence" value="ECO:0007669"/>
    <property type="project" value="UniProtKB-KW"/>
</dbReference>
<keyword evidence="4 8" id="KW-0378">Hydrolase</keyword>
<dbReference type="NCBIfam" id="TIGR00488">
    <property type="entry name" value="bis(5'-nucleosyl)-tetraphosphatase (symmetrical) YqeK"/>
    <property type="match status" value="1"/>
</dbReference>
<proteinExistence type="predicted"/>
<comment type="catalytic activity">
    <reaction evidence="6">
        <text>P(1),P(4)-bis(5'-adenosyl) tetraphosphate + H2O = 2 ADP + 2 H(+)</text>
        <dbReference type="Rhea" id="RHEA:24252"/>
        <dbReference type="ChEBI" id="CHEBI:15377"/>
        <dbReference type="ChEBI" id="CHEBI:15378"/>
        <dbReference type="ChEBI" id="CHEBI:58141"/>
        <dbReference type="ChEBI" id="CHEBI:456216"/>
        <dbReference type="EC" id="3.6.1.41"/>
    </reaction>
</comment>
<dbReference type="Gene3D" id="1.10.3210.10">
    <property type="entry name" value="Hypothetical protein af1432"/>
    <property type="match status" value="1"/>
</dbReference>
<dbReference type="EC" id="3.6.1.41" evidence="1"/>
<reference evidence="9" key="1">
    <citation type="submission" date="2016-11" db="EMBL/GenBank/DDBJ databases">
        <authorList>
            <person name="Varghese N."/>
            <person name="Submissions S."/>
        </authorList>
    </citation>
    <scope>NUCLEOTIDE SEQUENCE [LARGE SCALE GENOMIC DNA]</scope>
    <source>
        <strain evidence="9">DSM 12395</strain>
    </source>
</reference>
<sequence>MVNEEYLKAKISMVMPENRFKHSVGVANTAEKLARRFGADPRKARIAGLLHDIARDFADDEMLRRAREAKLQVSEYGFAMPLLLHGPVAAVMARDEFGITDPEILNAIALHTVGSEDMSQLDKVLFVADKIEPNRRHGMVEEIRRQAEKDLDAALLSCFDESIRYALKIGCLLHPTSVKARNAILVARGSYRR</sequence>
<evidence type="ECO:0000256" key="6">
    <source>
        <dbReference type="ARBA" id="ARBA00049417"/>
    </source>
</evidence>
<dbReference type="Pfam" id="PF01966">
    <property type="entry name" value="HD"/>
    <property type="match status" value="1"/>
</dbReference>
<dbReference type="SMART" id="SM00471">
    <property type="entry name" value="HDc"/>
    <property type="match status" value="1"/>
</dbReference>
<dbReference type="AlphaFoldDB" id="A0A1M5BY74"/>
<evidence type="ECO:0000313" key="8">
    <source>
        <dbReference type="EMBL" id="SHF47287.1"/>
    </source>
</evidence>
<dbReference type="STRING" id="1121429.SAMN02745133_02733"/>
<feature type="domain" description="HD" evidence="7">
    <location>
        <begin position="19"/>
        <end position="134"/>
    </location>
</feature>
<keyword evidence="3" id="KW-0547">Nucleotide-binding</keyword>
<dbReference type="OrthoDB" id="5295945at2"/>
<dbReference type="NCBIfam" id="TIGR00277">
    <property type="entry name" value="HDIG"/>
    <property type="match status" value="1"/>
</dbReference>
<accession>A0A1M5BY74</accession>
<evidence type="ECO:0000313" key="9">
    <source>
        <dbReference type="Proteomes" id="UP000184148"/>
    </source>
</evidence>
<organism evidence="8 9">
    <name type="scientific">Desulforamulus putei DSM 12395</name>
    <dbReference type="NCBI Taxonomy" id="1121429"/>
    <lineage>
        <taxon>Bacteria</taxon>
        <taxon>Bacillati</taxon>
        <taxon>Bacillota</taxon>
        <taxon>Clostridia</taxon>
        <taxon>Eubacteriales</taxon>
        <taxon>Peptococcaceae</taxon>
        <taxon>Desulforamulus</taxon>
    </lineage>
</organism>
<keyword evidence="5" id="KW-0408">Iron</keyword>
<keyword evidence="9" id="KW-1185">Reference proteome</keyword>
<dbReference type="InterPro" id="IPR051094">
    <property type="entry name" value="Diverse_Catalytic_Enzymes"/>
</dbReference>
<dbReference type="GO" id="GO:0008803">
    <property type="term" value="F:bis(5'-nucleosyl)-tetraphosphatase (symmetrical) activity"/>
    <property type="evidence" value="ECO:0007669"/>
    <property type="project" value="UniProtKB-EC"/>
</dbReference>
<dbReference type="GO" id="GO:0000166">
    <property type="term" value="F:nucleotide binding"/>
    <property type="evidence" value="ECO:0007669"/>
    <property type="project" value="UniProtKB-KW"/>
</dbReference>
<evidence type="ECO:0000256" key="3">
    <source>
        <dbReference type="ARBA" id="ARBA00022741"/>
    </source>
</evidence>
<evidence type="ECO:0000256" key="5">
    <source>
        <dbReference type="ARBA" id="ARBA00023004"/>
    </source>
</evidence>
<evidence type="ECO:0000256" key="4">
    <source>
        <dbReference type="ARBA" id="ARBA00022801"/>
    </source>
</evidence>
<dbReference type="InterPro" id="IPR005249">
    <property type="entry name" value="YqeK"/>
</dbReference>
<dbReference type="InterPro" id="IPR003607">
    <property type="entry name" value="HD/PDEase_dom"/>
</dbReference>
<dbReference type="RefSeq" id="WP_073239934.1">
    <property type="nucleotide sequence ID" value="NZ_FQUY01000026.1"/>
</dbReference>
<dbReference type="InterPro" id="IPR006675">
    <property type="entry name" value="HDIG_dom"/>
</dbReference>